<protein>
    <submittedName>
        <fullName evidence="1">Uncharacterized protein</fullName>
    </submittedName>
</protein>
<reference evidence="1" key="2">
    <citation type="journal article" date="2015" name="Data Brief">
        <title>Shoot transcriptome of the giant reed, Arundo donax.</title>
        <authorList>
            <person name="Barrero R.A."/>
            <person name="Guerrero F.D."/>
            <person name="Moolhuijzen P."/>
            <person name="Goolsby J.A."/>
            <person name="Tidwell J."/>
            <person name="Bellgard S.E."/>
            <person name="Bellgard M.I."/>
        </authorList>
    </citation>
    <scope>NUCLEOTIDE SEQUENCE</scope>
    <source>
        <tissue evidence="1">Shoot tissue taken approximately 20 cm above the soil surface</tissue>
    </source>
</reference>
<reference evidence="1" key="1">
    <citation type="submission" date="2014-09" db="EMBL/GenBank/DDBJ databases">
        <authorList>
            <person name="Magalhaes I.L.F."/>
            <person name="Oliveira U."/>
            <person name="Santos F.R."/>
            <person name="Vidigal T.H.D.A."/>
            <person name="Brescovit A.D."/>
            <person name="Santos A.J."/>
        </authorList>
    </citation>
    <scope>NUCLEOTIDE SEQUENCE</scope>
    <source>
        <tissue evidence="1">Shoot tissue taken approximately 20 cm above the soil surface</tissue>
    </source>
</reference>
<name>A0A0A9G6W2_ARUDO</name>
<evidence type="ECO:0000313" key="1">
    <source>
        <dbReference type="EMBL" id="JAE19184.1"/>
    </source>
</evidence>
<accession>A0A0A9G6W2</accession>
<sequence length="14" mass="1475">MIFVCGSQLGESCT</sequence>
<proteinExistence type="predicted"/>
<organism evidence="1">
    <name type="scientific">Arundo donax</name>
    <name type="common">Giant reed</name>
    <name type="synonym">Donax arundinaceus</name>
    <dbReference type="NCBI Taxonomy" id="35708"/>
    <lineage>
        <taxon>Eukaryota</taxon>
        <taxon>Viridiplantae</taxon>
        <taxon>Streptophyta</taxon>
        <taxon>Embryophyta</taxon>
        <taxon>Tracheophyta</taxon>
        <taxon>Spermatophyta</taxon>
        <taxon>Magnoliopsida</taxon>
        <taxon>Liliopsida</taxon>
        <taxon>Poales</taxon>
        <taxon>Poaceae</taxon>
        <taxon>PACMAD clade</taxon>
        <taxon>Arundinoideae</taxon>
        <taxon>Arundineae</taxon>
        <taxon>Arundo</taxon>
    </lineage>
</organism>
<dbReference type="EMBL" id="GBRH01178712">
    <property type="protein sequence ID" value="JAE19184.1"/>
    <property type="molecule type" value="Transcribed_RNA"/>
</dbReference>